<feature type="binding site" evidence="5">
    <location>
        <position position="109"/>
    </location>
    <ligand>
        <name>Mg(2+)</name>
        <dbReference type="ChEBI" id="CHEBI:18420"/>
        <label>1</label>
    </ligand>
</feature>
<evidence type="ECO:0000256" key="1">
    <source>
        <dbReference type="ARBA" id="ARBA00001946"/>
    </source>
</evidence>
<evidence type="ECO:0000256" key="4">
    <source>
        <dbReference type="ARBA" id="ARBA00022842"/>
    </source>
</evidence>
<dbReference type="EMBL" id="JBHLYQ010000026">
    <property type="protein sequence ID" value="MFC0081332.1"/>
    <property type="molecule type" value="Genomic_DNA"/>
</dbReference>
<dbReference type="Pfam" id="PF00719">
    <property type="entry name" value="Pyrophosphatase"/>
    <property type="match status" value="1"/>
</dbReference>
<organism evidence="6 7">
    <name type="scientific">Aciditerrimonas ferrireducens</name>
    <dbReference type="NCBI Taxonomy" id="667306"/>
    <lineage>
        <taxon>Bacteria</taxon>
        <taxon>Bacillati</taxon>
        <taxon>Actinomycetota</taxon>
        <taxon>Acidimicrobiia</taxon>
        <taxon>Acidimicrobiales</taxon>
        <taxon>Acidimicrobiaceae</taxon>
        <taxon>Aciditerrimonas</taxon>
    </lineage>
</organism>
<dbReference type="Proteomes" id="UP001589788">
    <property type="component" value="Unassembled WGS sequence"/>
</dbReference>
<dbReference type="InterPro" id="IPR008162">
    <property type="entry name" value="Pyrophosphatase"/>
</dbReference>
<feature type="binding site" evidence="5">
    <location>
        <position position="62"/>
    </location>
    <ligand>
        <name>substrate</name>
    </ligand>
</feature>
<name>A0ABV6C2X3_9ACTN</name>
<feature type="binding site" evidence="5">
    <location>
        <position position="28"/>
    </location>
    <ligand>
        <name>Mg(2+)</name>
        <dbReference type="ChEBI" id="CHEBI:18420"/>
        <label>2</label>
    </ligand>
</feature>
<comment type="function">
    <text evidence="5">Catalyzes the hydrolysis of inorganic pyrophosphate (PPi) forming two phosphate ions.</text>
</comment>
<feature type="binding site" evidence="5">
    <location>
        <position position="146"/>
    </location>
    <ligand>
        <name>substrate</name>
    </ligand>
</feature>
<keyword evidence="5" id="KW-0963">Cytoplasm</keyword>
<dbReference type="EC" id="3.6.1.1" evidence="5"/>
<comment type="similarity">
    <text evidence="5">Belongs to the PPase family.</text>
</comment>
<keyword evidence="7" id="KW-1185">Reference proteome</keyword>
<feature type="binding site" evidence="5">
    <location>
        <position position="50"/>
    </location>
    <ligand>
        <name>substrate</name>
    </ligand>
</feature>
<protein>
    <recommendedName>
        <fullName evidence="5">Inorganic pyrophosphatase</fullName>
        <ecNumber evidence="5">3.6.1.1</ecNumber>
    </recommendedName>
    <alternativeName>
        <fullName evidence="5">Pyrophosphate phospho-hydrolase</fullName>
        <shortName evidence="5">PPase</shortName>
    </alternativeName>
</protein>
<keyword evidence="4 5" id="KW-0460">Magnesium</keyword>
<feature type="active site" description="Proton acceptor" evidence="5">
    <location>
        <position position="109"/>
    </location>
</feature>
<dbReference type="InterPro" id="IPR036649">
    <property type="entry name" value="Pyrophosphatase_sf"/>
</dbReference>
<keyword evidence="2 5" id="KW-0479">Metal-binding</keyword>
<feature type="binding site" evidence="5">
    <location>
        <position position="109"/>
    </location>
    <ligand>
        <name>Mg(2+)</name>
        <dbReference type="ChEBI" id="CHEBI:18420"/>
        <label>3</label>
    </ligand>
</feature>
<evidence type="ECO:0000256" key="5">
    <source>
        <dbReference type="HAMAP-Rule" id="MF_00209"/>
    </source>
</evidence>
<dbReference type="SUPFAM" id="SSF50324">
    <property type="entry name" value="Inorganic pyrophosphatase"/>
    <property type="match status" value="1"/>
</dbReference>
<dbReference type="PROSITE" id="PS00387">
    <property type="entry name" value="PPASE"/>
    <property type="match status" value="1"/>
</dbReference>
<comment type="subcellular location">
    <subcellularLocation>
        <location evidence="5">Cytoplasm</location>
    </subcellularLocation>
</comment>
<comment type="catalytic activity">
    <reaction evidence="5">
        <text>diphosphate + H2O = 2 phosphate + H(+)</text>
        <dbReference type="Rhea" id="RHEA:24576"/>
        <dbReference type="ChEBI" id="CHEBI:15377"/>
        <dbReference type="ChEBI" id="CHEBI:15378"/>
        <dbReference type="ChEBI" id="CHEBI:33019"/>
        <dbReference type="ChEBI" id="CHEBI:43474"/>
        <dbReference type="EC" id="3.6.1.1"/>
    </reaction>
</comment>
<keyword evidence="3 5" id="KW-0378">Hydrolase</keyword>
<comment type="cofactor">
    <cofactor evidence="1 5">
        <name>Mg(2+)</name>
        <dbReference type="ChEBI" id="CHEBI:18420"/>
    </cofactor>
</comment>
<evidence type="ECO:0000313" key="6">
    <source>
        <dbReference type="EMBL" id="MFC0081332.1"/>
    </source>
</evidence>
<sequence>MAEQAGVGGELVVPEPGSDEDAVEVVVEIPAGSRNKYEYDHERHLIRLDRRLFSATVYPADYGFVPDTLAEDGDPLDALVLVEDPTFPGCLVVVRPLGLFIMRDEHGPDAKIISVLAHDPRWDGVEDVEQLPSSVLDEIEHFFSVYKDLEPGKLTEVGGFSGRRAAWEELAKSRRRYQEAAVTKAR</sequence>
<comment type="caution">
    <text evidence="6">The sequence shown here is derived from an EMBL/GenBank/DDBJ whole genome shotgun (WGS) entry which is preliminary data.</text>
</comment>
<evidence type="ECO:0000313" key="7">
    <source>
        <dbReference type="Proteomes" id="UP001589788"/>
    </source>
</evidence>
<proteinExistence type="inferred from homology"/>
<evidence type="ECO:0000256" key="3">
    <source>
        <dbReference type="ARBA" id="ARBA00022801"/>
    </source>
</evidence>
<gene>
    <name evidence="5" type="primary">ppa</name>
    <name evidence="6" type="ORF">ACFFRE_04070</name>
</gene>
<feature type="binding site" evidence="5">
    <location>
        <position position="36"/>
    </location>
    <ligand>
        <name>substrate</name>
    </ligand>
</feature>
<evidence type="ECO:0000256" key="2">
    <source>
        <dbReference type="ARBA" id="ARBA00022723"/>
    </source>
</evidence>
<accession>A0ABV6C2X3</accession>
<reference evidence="6 7" key="1">
    <citation type="submission" date="2024-09" db="EMBL/GenBank/DDBJ databases">
        <authorList>
            <person name="Sun Q."/>
            <person name="Mori K."/>
        </authorList>
    </citation>
    <scope>NUCLEOTIDE SEQUENCE [LARGE SCALE GENOMIC DNA]</scope>
    <source>
        <strain evidence="6 7">JCM 15389</strain>
    </source>
</reference>
<feature type="binding site" evidence="5">
    <location>
        <position position="77"/>
    </location>
    <ligand>
        <name>Mg(2+)</name>
        <dbReference type="ChEBI" id="CHEBI:18420"/>
        <label>2</label>
    </ligand>
</feature>
<dbReference type="CDD" id="cd00412">
    <property type="entry name" value="pyrophosphatase"/>
    <property type="match status" value="1"/>
</dbReference>
<comment type="subunit">
    <text evidence="5">Homohexamer.</text>
</comment>
<dbReference type="RefSeq" id="WP_248105234.1">
    <property type="nucleotide sequence ID" value="NZ_JAKHEX010000001.1"/>
</dbReference>
<dbReference type="HAMAP" id="MF_00209">
    <property type="entry name" value="Inorganic_PPase"/>
    <property type="match status" value="1"/>
</dbReference>
<dbReference type="Gene3D" id="3.90.80.10">
    <property type="entry name" value="Inorganic pyrophosphatase"/>
    <property type="match status" value="1"/>
</dbReference>
<feature type="binding site" evidence="5">
    <location>
        <position position="72"/>
    </location>
    <ligand>
        <name>Mg(2+)</name>
        <dbReference type="ChEBI" id="CHEBI:18420"/>
        <label>1</label>
    </ligand>
</feature>
<feature type="binding site" evidence="5">
    <location>
        <position position="104"/>
    </location>
    <ligand>
        <name>Mg(2+)</name>
        <dbReference type="ChEBI" id="CHEBI:18420"/>
        <label>3</label>
    </ligand>
</feature>
<feature type="binding site" evidence="5">
    <location>
        <position position="77"/>
    </location>
    <ligand>
        <name>Mg(2+)</name>
        <dbReference type="ChEBI" id="CHEBI:18420"/>
        <label>1</label>
    </ligand>
</feature>
<dbReference type="PANTHER" id="PTHR10286">
    <property type="entry name" value="INORGANIC PYROPHOSPHATASE"/>
    <property type="match status" value="1"/>
</dbReference>